<dbReference type="EMBL" id="JAMZMM010000161">
    <property type="protein sequence ID" value="MCP2730019.1"/>
    <property type="molecule type" value="Genomic_DNA"/>
</dbReference>
<keyword evidence="3" id="KW-1185">Reference proteome</keyword>
<dbReference type="Gene3D" id="3.90.550.10">
    <property type="entry name" value="Spore Coat Polysaccharide Biosynthesis Protein SpsA, Chain A"/>
    <property type="match status" value="1"/>
</dbReference>
<reference evidence="2" key="1">
    <citation type="submission" date="2022-06" db="EMBL/GenBank/DDBJ databases">
        <title>New cyanobacteria of genus Symplocastrum in benthos of Lake Baikal.</title>
        <authorList>
            <person name="Sorokovikova E."/>
            <person name="Tikhonova I."/>
            <person name="Krasnopeev A."/>
            <person name="Evseev P."/>
            <person name="Gladkikh A."/>
            <person name="Belykh O."/>
        </authorList>
    </citation>
    <scope>NUCLEOTIDE SEQUENCE</scope>
    <source>
        <strain evidence="2">BBK-W-15</strain>
    </source>
</reference>
<evidence type="ECO:0000259" key="1">
    <source>
        <dbReference type="Pfam" id="PF00535"/>
    </source>
</evidence>
<proteinExistence type="predicted"/>
<protein>
    <submittedName>
        <fullName evidence="2">Glycosyltransferase family 2 protein</fullName>
    </submittedName>
</protein>
<dbReference type="Proteomes" id="UP001204953">
    <property type="component" value="Unassembled WGS sequence"/>
</dbReference>
<name>A0AAE3KN71_9CYAN</name>
<dbReference type="InterPro" id="IPR029044">
    <property type="entry name" value="Nucleotide-diphossugar_trans"/>
</dbReference>
<dbReference type="InterPro" id="IPR050834">
    <property type="entry name" value="Glycosyltransf_2"/>
</dbReference>
<dbReference type="PANTHER" id="PTHR43685">
    <property type="entry name" value="GLYCOSYLTRANSFERASE"/>
    <property type="match status" value="1"/>
</dbReference>
<organism evidence="2 3">
    <name type="scientific">Limnofasciculus baicalensis BBK-W-15</name>
    <dbReference type="NCBI Taxonomy" id="2699891"/>
    <lineage>
        <taxon>Bacteria</taxon>
        <taxon>Bacillati</taxon>
        <taxon>Cyanobacteriota</taxon>
        <taxon>Cyanophyceae</taxon>
        <taxon>Coleofasciculales</taxon>
        <taxon>Coleofasciculaceae</taxon>
        <taxon>Limnofasciculus</taxon>
        <taxon>Limnofasciculus baicalensis</taxon>
    </lineage>
</organism>
<dbReference type="AlphaFoldDB" id="A0AAE3KN71"/>
<gene>
    <name evidence="2" type="ORF">NJ959_16420</name>
</gene>
<evidence type="ECO:0000313" key="3">
    <source>
        <dbReference type="Proteomes" id="UP001204953"/>
    </source>
</evidence>
<accession>A0AAE3KN71</accession>
<dbReference type="InterPro" id="IPR001173">
    <property type="entry name" value="Glyco_trans_2-like"/>
</dbReference>
<dbReference type="SUPFAM" id="SSF53448">
    <property type="entry name" value="Nucleotide-diphospho-sugar transferases"/>
    <property type="match status" value="1"/>
</dbReference>
<comment type="caution">
    <text evidence="2">The sequence shown here is derived from an EMBL/GenBank/DDBJ whole genome shotgun (WGS) entry which is preliminary data.</text>
</comment>
<dbReference type="Pfam" id="PF00535">
    <property type="entry name" value="Glycos_transf_2"/>
    <property type="match status" value="1"/>
</dbReference>
<feature type="domain" description="Glycosyltransferase 2-like" evidence="1">
    <location>
        <begin position="8"/>
        <end position="103"/>
    </location>
</feature>
<evidence type="ECO:0000313" key="2">
    <source>
        <dbReference type="EMBL" id="MCP2730019.1"/>
    </source>
</evidence>
<sequence>MTQHILSQIHEQIARTDTKNISVIIIDDGSTDGTLDMIKNQFADVHLIEGNGSLWWTGAICLGMKYAIEKLESDYIVWLNDDISLAEDFIIKLCDICESGELSNEIIGGIIRDQTYKDWIVFSGMVNKKLIRSMDDFGTAAAIKVDTLNGNLAIIPRGVVDKIGLPDLNRFRHYGGDFEFIFRAKNAGCKVILSSSIQATTDYQVSDLIRYMPPWMQWHLAHNLAQRKEILQGFTNLKSHYNIWHMVNINHCGVSHVPLWKYSVFYIRQVLKVIASDFWSIQKKEMDIRDYLKLQNVPQEIEEYINSQIINRGK</sequence>
<dbReference type="PANTHER" id="PTHR43685:SF3">
    <property type="entry name" value="SLR2126 PROTEIN"/>
    <property type="match status" value="1"/>
</dbReference>